<feature type="binding site" evidence="9">
    <location>
        <begin position="9"/>
        <end position="10"/>
    </location>
    <ligand>
        <name>ATP</name>
        <dbReference type="ChEBI" id="CHEBI:30616"/>
    </ligand>
</feature>
<sequence>MKTILYPGTFDPITHGHTNLIERTSRLFGKVVVCIATSQRKTPLFALEERIKLVQKATAHLDNIEVVGFSSLIVDMAKEHQADAVLRGVRSMTDFDYELQMAGMNQAMLPDFETLFLTPANAYSFISSTLVREIASMGGDVSEFVHPAVLGALHAKFHE</sequence>
<evidence type="ECO:0000256" key="7">
    <source>
        <dbReference type="ARBA" id="ARBA00022993"/>
    </source>
</evidence>
<accession>A0A5S9MUS1</accession>
<dbReference type="GO" id="GO:0015937">
    <property type="term" value="P:coenzyme A biosynthetic process"/>
    <property type="evidence" value="ECO:0007669"/>
    <property type="project" value="UniProtKB-UniRule"/>
</dbReference>
<gene>
    <name evidence="9 11" type="primary">coaD</name>
    <name evidence="11" type="ORF">DPBNPPHM_00641</name>
</gene>
<evidence type="ECO:0000256" key="9">
    <source>
        <dbReference type="HAMAP-Rule" id="MF_00151"/>
    </source>
</evidence>
<feature type="binding site" evidence="9">
    <location>
        <position position="87"/>
    </location>
    <ligand>
        <name>substrate</name>
    </ligand>
</feature>
<evidence type="ECO:0000313" key="12">
    <source>
        <dbReference type="Proteomes" id="UP000434580"/>
    </source>
</evidence>
<feature type="domain" description="Cytidyltransferase-like" evidence="10">
    <location>
        <begin position="5"/>
        <end position="133"/>
    </location>
</feature>
<dbReference type="Pfam" id="PF01467">
    <property type="entry name" value="CTP_transf_like"/>
    <property type="match status" value="1"/>
</dbReference>
<dbReference type="EC" id="2.7.7.3" evidence="9"/>
<name>A0A5S9MUS1_9GAMM</name>
<evidence type="ECO:0000256" key="6">
    <source>
        <dbReference type="ARBA" id="ARBA00022842"/>
    </source>
</evidence>
<comment type="cofactor">
    <cofactor evidence="9">
        <name>Mg(2+)</name>
        <dbReference type="ChEBI" id="CHEBI:18420"/>
    </cofactor>
</comment>
<feature type="binding site" evidence="9">
    <location>
        <position position="9"/>
    </location>
    <ligand>
        <name>substrate</name>
    </ligand>
</feature>
<dbReference type="PRINTS" id="PR01020">
    <property type="entry name" value="LPSBIOSNTHSS"/>
</dbReference>
<comment type="pathway">
    <text evidence="9">Cofactor biosynthesis; coenzyme A biosynthesis; CoA from (R)-pantothenate: step 4/5.</text>
</comment>
<evidence type="ECO:0000256" key="8">
    <source>
        <dbReference type="ARBA" id="ARBA00029346"/>
    </source>
</evidence>
<dbReference type="GO" id="GO:0005737">
    <property type="term" value="C:cytoplasm"/>
    <property type="evidence" value="ECO:0007669"/>
    <property type="project" value="UniProtKB-SubCell"/>
</dbReference>
<dbReference type="PANTHER" id="PTHR21342:SF1">
    <property type="entry name" value="PHOSPHOPANTETHEINE ADENYLYLTRANSFERASE"/>
    <property type="match status" value="1"/>
</dbReference>
<feature type="binding site" evidence="9">
    <location>
        <position position="17"/>
    </location>
    <ligand>
        <name>ATP</name>
        <dbReference type="ChEBI" id="CHEBI:30616"/>
    </ligand>
</feature>
<feature type="binding site" evidence="9">
    <location>
        <begin position="123"/>
        <end position="129"/>
    </location>
    <ligand>
        <name>ATP</name>
        <dbReference type="ChEBI" id="CHEBI:30616"/>
    </ligand>
</feature>
<keyword evidence="1 9" id="KW-0963">Cytoplasm</keyword>
<protein>
    <recommendedName>
        <fullName evidence="9">Phosphopantetheine adenylyltransferase</fullName>
        <ecNumber evidence="9">2.7.7.3</ecNumber>
    </recommendedName>
    <alternativeName>
        <fullName evidence="9">Dephospho-CoA pyrophosphorylase</fullName>
    </alternativeName>
    <alternativeName>
        <fullName evidence="9">Pantetheine-phosphate adenylyltransferase</fullName>
        <shortName evidence="9">PPAT</shortName>
    </alternativeName>
</protein>
<dbReference type="Gene3D" id="3.40.50.620">
    <property type="entry name" value="HUPs"/>
    <property type="match status" value="1"/>
</dbReference>
<evidence type="ECO:0000256" key="4">
    <source>
        <dbReference type="ARBA" id="ARBA00022741"/>
    </source>
</evidence>
<reference evidence="11 12" key="1">
    <citation type="submission" date="2019-11" db="EMBL/GenBank/DDBJ databases">
        <authorList>
            <person name="Holert J."/>
        </authorList>
    </citation>
    <scope>NUCLEOTIDE SEQUENCE [LARGE SCALE GENOMIC DNA]</scope>
    <source>
        <strain evidence="11">BC5_2</strain>
    </source>
</reference>
<keyword evidence="4 9" id="KW-0547">Nucleotide-binding</keyword>
<dbReference type="InterPro" id="IPR001980">
    <property type="entry name" value="PPAT"/>
</dbReference>
<dbReference type="SUPFAM" id="SSF52374">
    <property type="entry name" value="Nucleotidylyl transferase"/>
    <property type="match status" value="1"/>
</dbReference>
<dbReference type="EMBL" id="CACSII010000001">
    <property type="protein sequence ID" value="CAA0083837.1"/>
    <property type="molecule type" value="Genomic_DNA"/>
</dbReference>
<dbReference type="NCBIfam" id="TIGR01510">
    <property type="entry name" value="coaD_prev_kdtB"/>
    <property type="match status" value="1"/>
</dbReference>
<keyword evidence="2 9" id="KW-0808">Transferase</keyword>
<evidence type="ECO:0000313" key="11">
    <source>
        <dbReference type="EMBL" id="CAA0083837.1"/>
    </source>
</evidence>
<dbReference type="UniPathway" id="UPA00241">
    <property type="reaction ID" value="UER00355"/>
</dbReference>
<evidence type="ECO:0000256" key="1">
    <source>
        <dbReference type="ARBA" id="ARBA00022490"/>
    </source>
</evidence>
<dbReference type="InterPro" id="IPR004821">
    <property type="entry name" value="Cyt_trans-like"/>
</dbReference>
<dbReference type="Proteomes" id="UP000434580">
    <property type="component" value="Unassembled WGS sequence"/>
</dbReference>
<feature type="site" description="Transition state stabilizer" evidence="9">
    <location>
        <position position="17"/>
    </location>
</feature>
<comment type="similarity">
    <text evidence="9">Belongs to the bacterial CoaD family.</text>
</comment>
<feature type="binding site" evidence="9">
    <location>
        <position position="41"/>
    </location>
    <ligand>
        <name>substrate</name>
    </ligand>
</feature>
<feature type="binding site" evidence="9">
    <location>
        <position position="73"/>
    </location>
    <ligand>
        <name>substrate</name>
    </ligand>
</feature>
<keyword evidence="7 9" id="KW-0173">Coenzyme A biosynthesis</keyword>
<evidence type="ECO:0000256" key="5">
    <source>
        <dbReference type="ARBA" id="ARBA00022840"/>
    </source>
</evidence>
<comment type="function">
    <text evidence="9">Reversibly transfers an adenylyl group from ATP to 4'-phosphopantetheine, yielding dephospho-CoA (dPCoA) and pyrophosphate.</text>
</comment>
<dbReference type="OrthoDB" id="9806661at2"/>
<evidence type="ECO:0000256" key="2">
    <source>
        <dbReference type="ARBA" id="ARBA00022679"/>
    </source>
</evidence>
<keyword evidence="6 9" id="KW-0460">Magnesium</keyword>
<dbReference type="PANTHER" id="PTHR21342">
    <property type="entry name" value="PHOSPHOPANTETHEINE ADENYLYLTRANSFERASE"/>
    <property type="match status" value="1"/>
</dbReference>
<dbReference type="HAMAP" id="MF_00151">
    <property type="entry name" value="PPAT_bact"/>
    <property type="match status" value="1"/>
</dbReference>
<dbReference type="GO" id="GO:0004595">
    <property type="term" value="F:pantetheine-phosphate adenylyltransferase activity"/>
    <property type="evidence" value="ECO:0007669"/>
    <property type="project" value="UniProtKB-UniRule"/>
</dbReference>
<feature type="binding site" evidence="9">
    <location>
        <begin position="88"/>
        <end position="90"/>
    </location>
    <ligand>
        <name>ATP</name>
        <dbReference type="ChEBI" id="CHEBI:30616"/>
    </ligand>
</feature>
<comment type="catalytic activity">
    <reaction evidence="8 9">
        <text>(R)-4'-phosphopantetheine + ATP + H(+) = 3'-dephospho-CoA + diphosphate</text>
        <dbReference type="Rhea" id="RHEA:19801"/>
        <dbReference type="ChEBI" id="CHEBI:15378"/>
        <dbReference type="ChEBI" id="CHEBI:30616"/>
        <dbReference type="ChEBI" id="CHEBI:33019"/>
        <dbReference type="ChEBI" id="CHEBI:57328"/>
        <dbReference type="ChEBI" id="CHEBI:61723"/>
        <dbReference type="EC" id="2.7.7.3"/>
    </reaction>
</comment>
<proteinExistence type="inferred from homology"/>
<dbReference type="NCBIfam" id="TIGR00125">
    <property type="entry name" value="cyt_tran_rel"/>
    <property type="match status" value="1"/>
</dbReference>
<evidence type="ECO:0000259" key="10">
    <source>
        <dbReference type="Pfam" id="PF01467"/>
    </source>
</evidence>
<dbReference type="InterPro" id="IPR014729">
    <property type="entry name" value="Rossmann-like_a/b/a_fold"/>
</dbReference>
<dbReference type="GO" id="GO:0005524">
    <property type="term" value="F:ATP binding"/>
    <property type="evidence" value="ECO:0007669"/>
    <property type="project" value="UniProtKB-KW"/>
</dbReference>
<organism evidence="11 12">
    <name type="scientific">BD1-7 clade bacterium</name>
    <dbReference type="NCBI Taxonomy" id="2029982"/>
    <lineage>
        <taxon>Bacteria</taxon>
        <taxon>Pseudomonadati</taxon>
        <taxon>Pseudomonadota</taxon>
        <taxon>Gammaproteobacteria</taxon>
        <taxon>Cellvibrionales</taxon>
        <taxon>Spongiibacteraceae</taxon>
        <taxon>BD1-7 clade</taxon>
    </lineage>
</organism>
<evidence type="ECO:0000256" key="3">
    <source>
        <dbReference type="ARBA" id="ARBA00022695"/>
    </source>
</evidence>
<keyword evidence="3 9" id="KW-0548">Nucleotidyltransferase</keyword>
<dbReference type="AlphaFoldDB" id="A0A5S9MUS1"/>
<keyword evidence="5 9" id="KW-0067">ATP-binding</keyword>
<dbReference type="CDD" id="cd02163">
    <property type="entry name" value="PPAT"/>
    <property type="match status" value="1"/>
</dbReference>
<feature type="binding site" evidence="9">
    <location>
        <position position="98"/>
    </location>
    <ligand>
        <name>ATP</name>
        <dbReference type="ChEBI" id="CHEBI:30616"/>
    </ligand>
</feature>
<comment type="subunit">
    <text evidence="9">Homohexamer.</text>
</comment>
<comment type="subcellular location">
    <subcellularLocation>
        <location evidence="9">Cytoplasm</location>
    </subcellularLocation>
</comment>